<dbReference type="GO" id="GO:0009055">
    <property type="term" value="F:electron transfer activity"/>
    <property type="evidence" value="ECO:0007669"/>
    <property type="project" value="InterPro"/>
</dbReference>
<dbReference type="PROSITE" id="PS51257">
    <property type="entry name" value="PROKAR_LIPOPROTEIN"/>
    <property type="match status" value="1"/>
</dbReference>
<feature type="domain" description="Cytochrome c" evidence="6">
    <location>
        <begin position="654"/>
        <end position="786"/>
    </location>
</feature>
<dbReference type="PROSITE" id="PS51007">
    <property type="entry name" value="CYTC"/>
    <property type="match status" value="1"/>
</dbReference>
<reference evidence="7 8" key="1">
    <citation type="submission" date="2016-11" db="EMBL/GenBank/DDBJ databases">
        <authorList>
            <person name="Jaros S."/>
            <person name="Januszkiewicz K."/>
            <person name="Wedrychowicz H."/>
        </authorList>
    </citation>
    <scope>NUCLEOTIDE SEQUENCE [LARGE SCALE GENOMIC DNA]</scope>
    <source>
        <strain evidence="7 8">DSM 18899</strain>
    </source>
</reference>
<dbReference type="GO" id="GO:0046872">
    <property type="term" value="F:metal ion binding"/>
    <property type="evidence" value="ECO:0007669"/>
    <property type="project" value="UniProtKB-KW"/>
</dbReference>
<evidence type="ECO:0000256" key="3">
    <source>
        <dbReference type="ARBA" id="ARBA00023004"/>
    </source>
</evidence>
<feature type="region of interest" description="Disordered" evidence="5">
    <location>
        <begin position="34"/>
        <end position="62"/>
    </location>
</feature>
<dbReference type="STRING" id="1121279.SAMN02745887_02605"/>
<evidence type="ECO:0000256" key="4">
    <source>
        <dbReference type="PROSITE-ProRule" id="PRU00433"/>
    </source>
</evidence>
<proteinExistence type="predicted"/>
<dbReference type="Gene3D" id="1.10.760.10">
    <property type="entry name" value="Cytochrome c-like domain"/>
    <property type="match status" value="1"/>
</dbReference>
<dbReference type="InterPro" id="IPR009056">
    <property type="entry name" value="Cyt_c-like_dom"/>
</dbReference>
<dbReference type="GO" id="GO:0004130">
    <property type="term" value="F:cytochrome-c peroxidase activity"/>
    <property type="evidence" value="ECO:0007669"/>
    <property type="project" value="TreeGrafter"/>
</dbReference>
<keyword evidence="1 4" id="KW-0349">Heme</keyword>
<dbReference type="EMBL" id="FPKR01000010">
    <property type="protein sequence ID" value="SFZ77808.1"/>
    <property type="molecule type" value="Genomic_DNA"/>
</dbReference>
<sequence length="786" mass="84397">MDRQTSPAAWLLGGRLLVGLLIGLLGLSACGGGGGDTGSSAPPSSTPPVSNPPTSGDSYVPLSWNDAEPHSQYTLADGTLVSRLGGRVRDRHAREQSEAASNLGQDLYQVFAPHYFERRTHDITLYDQAVPGKPDNRMLTVVVRPQWWWYGTNFRHGFIGRRDDDPQGPAAVALYGDNGGMKLLPAFSLKSGQELKTPLANYDSLPGDPNSNYDTDLAVPPKDGEFVLVKEIRYSPGLRRELRAGDLVEFELGIFLAGKQGDALGRFNYYADAIVYQMGSPGARAWQRGPCCNAGQTPWDSKLMPDSALAGGRNMTLHEDASYEPEMNLMQAGTNIAGRNIQRFAEGRRLFHSSFLNGAHMEAGNPTLLSQVANKAGPNFQQATCIQCHFNNGKSSPGLGVALSNMVVLTGENDAAGQLRIDGRFGGRIAMGLVQDGNKTHDGRQAVLKIASYSSVDGQYADGTRYTLQKPNYTLSDLDGKPLALPARLSVRATPHLAGMGLLEAVPEADIAALAKASEHDPDGAVGRLQLVPDLANPAIQRLGRFGWRATSASVLDQTAEALNGDMGVTSRLKPKHLCGLADGGSACRTADAAGPEISDAEIDLLTRYVSLLGVPPQRHFAGQQPQGIVATKILSQGAATTAAQEAAELAKQQDVARGGQLFAAARCTACHVASLNTGSQHRFAELRQQTIRPYTDLLLHDMGPELADSYPQGRASGQEWRTAPLWGLGLLASINPNTRYLHDGRARNLEEAVLWHGGQASKSRERFKALSAKERQQLLDFVSSL</sequence>
<dbReference type="SUPFAM" id="SSF46626">
    <property type="entry name" value="Cytochrome c"/>
    <property type="match status" value="1"/>
</dbReference>
<evidence type="ECO:0000256" key="1">
    <source>
        <dbReference type="ARBA" id="ARBA00022617"/>
    </source>
</evidence>
<accession>A0A1K2HLW1</accession>
<dbReference type="InterPro" id="IPR010538">
    <property type="entry name" value="DHOR"/>
</dbReference>
<name>A0A1K2HLW1_9NEIS</name>
<evidence type="ECO:0000259" key="6">
    <source>
        <dbReference type="PROSITE" id="PS51007"/>
    </source>
</evidence>
<organism evidence="7 8">
    <name type="scientific">Chitinimonas taiwanensis DSM 18899</name>
    <dbReference type="NCBI Taxonomy" id="1121279"/>
    <lineage>
        <taxon>Bacteria</taxon>
        <taxon>Pseudomonadati</taxon>
        <taxon>Pseudomonadota</taxon>
        <taxon>Betaproteobacteria</taxon>
        <taxon>Neisseriales</taxon>
        <taxon>Chitinibacteraceae</taxon>
        <taxon>Chitinimonas</taxon>
    </lineage>
</organism>
<protein>
    <submittedName>
        <fullName evidence="7">CxxC motif-containing protein, DUF1111 family</fullName>
    </submittedName>
</protein>
<evidence type="ECO:0000313" key="8">
    <source>
        <dbReference type="Proteomes" id="UP000186513"/>
    </source>
</evidence>
<dbReference type="Pfam" id="PF06537">
    <property type="entry name" value="DHOR"/>
    <property type="match status" value="1"/>
</dbReference>
<dbReference type="RefSeq" id="WP_084658566.1">
    <property type="nucleotide sequence ID" value="NZ_FPKR01000010.1"/>
</dbReference>
<dbReference type="GO" id="GO:0020037">
    <property type="term" value="F:heme binding"/>
    <property type="evidence" value="ECO:0007669"/>
    <property type="project" value="InterPro"/>
</dbReference>
<dbReference type="InterPro" id="IPR051395">
    <property type="entry name" value="Cytochrome_c_Peroxidase/MauG"/>
</dbReference>
<evidence type="ECO:0000256" key="5">
    <source>
        <dbReference type="SAM" id="MobiDB-lite"/>
    </source>
</evidence>
<dbReference type="InterPro" id="IPR036909">
    <property type="entry name" value="Cyt_c-like_dom_sf"/>
</dbReference>
<dbReference type="OrthoDB" id="9805202at2"/>
<evidence type="ECO:0000256" key="2">
    <source>
        <dbReference type="ARBA" id="ARBA00022723"/>
    </source>
</evidence>
<keyword evidence="2 4" id="KW-0479">Metal-binding</keyword>
<gene>
    <name evidence="7" type="ORF">SAMN02745887_02605</name>
</gene>
<dbReference type="AlphaFoldDB" id="A0A1K2HLW1"/>
<keyword evidence="8" id="KW-1185">Reference proteome</keyword>
<dbReference type="PANTHER" id="PTHR30600">
    <property type="entry name" value="CYTOCHROME C PEROXIDASE-RELATED"/>
    <property type="match status" value="1"/>
</dbReference>
<dbReference type="PANTHER" id="PTHR30600:SF4">
    <property type="entry name" value="CYTOCHROME C DOMAIN-CONTAINING PROTEIN"/>
    <property type="match status" value="1"/>
</dbReference>
<keyword evidence="3 4" id="KW-0408">Iron</keyword>
<dbReference type="Proteomes" id="UP000186513">
    <property type="component" value="Unassembled WGS sequence"/>
</dbReference>
<evidence type="ECO:0000313" key="7">
    <source>
        <dbReference type="EMBL" id="SFZ77808.1"/>
    </source>
</evidence>